<proteinExistence type="predicted"/>
<keyword evidence="2" id="KW-1185">Reference proteome</keyword>
<evidence type="ECO:0000313" key="1">
    <source>
        <dbReference type="EMBL" id="KAF2233987.1"/>
    </source>
</evidence>
<evidence type="ECO:0000313" key="2">
    <source>
        <dbReference type="Proteomes" id="UP000800092"/>
    </source>
</evidence>
<dbReference type="EMBL" id="ML991802">
    <property type="protein sequence ID" value="KAF2233987.1"/>
    <property type="molecule type" value="Genomic_DNA"/>
</dbReference>
<protein>
    <submittedName>
        <fullName evidence="1">Uncharacterized protein</fullName>
    </submittedName>
</protein>
<dbReference type="OrthoDB" id="5422698at2759"/>
<dbReference type="Proteomes" id="UP000800092">
    <property type="component" value="Unassembled WGS sequence"/>
</dbReference>
<reference evidence="1" key="1">
    <citation type="journal article" date="2020" name="Stud. Mycol.">
        <title>101 Dothideomycetes genomes: a test case for predicting lifestyles and emergence of pathogens.</title>
        <authorList>
            <person name="Haridas S."/>
            <person name="Albert R."/>
            <person name="Binder M."/>
            <person name="Bloem J."/>
            <person name="Labutti K."/>
            <person name="Salamov A."/>
            <person name="Andreopoulos B."/>
            <person name="Baker S."/>
            <person name="Barry K."/>
            <person name="Bills G."/>
            <person name="Bluhm B."/>
            <person name="Cannon C."/>
            <person name="Castanera R."/>
            <person name="Culley D."/>
            <person name="Daum C."/>
            <person name="Ezra D."/>
            <person name="Gonzalez J."/>
            <person name="Henrissat B."/>
            <person name="Kuo A."/>
            <person name="Liang C."/>
            <person name="Lipzen A."/>
            <person name="Lutzoni F."/>
            <person name="Magnuson J."/>
            <person name="Mondo S."/>
            <person name="Nolan M."/>
            <person name="Ohm R."/>
            <person name="Pangilinan J."/>
            <person name="Park H.-J."/>
            <person name="Ramirez L."/>
            <person name="Alfaro M."/>
            <person name="Sun H."/>
            <person name="Tritt A."/>
            <person name="Yoshinaga Y."/>
            <person name="Zwiers L.-H."/>
            <person name="Turgeon B."/>
            <person name="Goodwin S."/>
            <person name="Spatafora J."/>
            <person name="Crous P."/>
            <person name="Grigoriev I."/>
        </authorList>
    </citation>
    <scope>NUCLEOTIDE SEQUENCE</scope>
    <source>
        <strain evidence="1">Tuck. ex Michener</strain>
    </source>
</reference>
<sequence>MAENSLSSGSQASVPDATLQTVIPNERQRVPGDNSAYYAGPVPRSEQLFEIDEFDIAPNPPLPDHRFFGFLGGIMPDLPNLNESLLRFSLVKEGHVLSDFEKKFADCKMIFMRHNRIEFIHELRPGRMEFLTDSMMLGEYAAPGIYTFRAEAVLPDGRVLFCLEFSASSRPVGSEGIM</sequence>
<accession>A0A6A6H7R0</accession>
<dbReference type="AlphaFoldDB" id="A0A6A6H7R0"/>
<organism evidence="1 2">
    <name type="scientific">Viridothelium virens</name>
    <name type="common">Speckled blister lichen</name>
    <name type="synonym">Trypethelium virens</name>
    <dbReference type="NCBI Taxonomy" id="1048519"/>
    <lineage>
        <taxon>Eukaryota</taxon>
        <taxon>Fungi</taxon>
        <taxon>Dikarya</taxon>
        <taxon>Ascomycota</taxon>
        <taxon>Pezizomycotina</taxon>
        <taxon>Dothideomycetes</taxon>
        <taxon>Dothideomycetes incertae sedis</taxon>
        <taxon>Trypetheliales</taxon>
        <taxon>Trypetheliaceae</taxon>
        <taxon>Viridothelium</taxon>
    </lineage>
</organism>
<name>A0A6A6H7R0_VIRVR</name>
<gene>
    <name evidence="1" type="ORF">EV356DRAFT_577133</name>
</gene>